<dbReference type="SUPFAM" id="SSF47741">
    <property type="entry name" value="CO dehydrogenase ISP C-domain like"/>
    <property type="match status" value="1"/>
</dbReference>
<dbReference type="KEGG" id="mpt:Mpe_A3627"/>
<dbReference type="GO" id="GO:0046872">
    <property type="term" value="F:metal ion binding"/>
    <property type="evidence" value="ECO:0007669"/>
    <property type="project" value="UniProtKB-KW"/>
</dbReference>
<evidence type="ECO:0000256" key="4">
    <source>
        <dbReference type="ARBA" id="ARBA00023004"/>
    </source>
</evidence>
<dbReference type="InterPro" id="IPR051452">
    <property type="entry name" value="Diverse_Oxidoreductases"/>
</dbReference>
<protein>
    <submittedName>
        <fullName evidence="7">Putative isoquinoline 1-oxidoreductase (Alpha subunit) oxidoreductase protein</fullName>
        <ecNumber evidence="7">1.3.99.16</ecNumber>
    </submittedName>
</protein>
<accession>A2SLZ1</accession>
<dbReference type="EMBL" id="CP000555">
    <property type="protein sequence ID" value="ABM96580.1"/>
    <property type="molecule type" value="Genomic_DNA"/>
</dbReference>
<gene>
    <name evidence="7" type="ordered locus">Mpe_A3627</name>
</gene>
<keyword evidence="3 7" id="KW-0560">Oxidoreductase</keyword>
<dbReference type="InterPro" id="IPR002888">
    <property type="entry name" value="2Fe-2S-bd"/>
</dbReference>
<dbReference type="GO" id="GO:0051537">
    <property type="term" value="F:2 iron, 2 sulfur cluster binding"/>
    <property type="evidence" value="ECO:0007669"/>
    <property type="project" value="UniProtKB-KW"/>
</dbReference>
<dbReference type="CDD" id="cd00207">
    <property type="entry name" value="fer2"/>
    <property type="match status" value="1"/>
</dbReference>
<dbReference type="InterPro" id="IPR001041">
    <property type="entry name" value="2Fe-2S_ferredoxin-type"/>
</dbReference>
<dbReference type="PROSITE" id="PS51085">
    <property type="entry name" value="2FE2S_FER_2"/>
    <property type="match status" value="1"/>
</dbReference>
<dbReference type="RefSeq" id="WP_011831200.1">
    <property type="nucleotide sequence ID" value="NC_008825.1"/>
</dbReference>
<dbReference type="AlphaFoldDB" id="A2SLZ1"/>
<dbReference type="Proteomes" id="UP000000366">
    <property type="component" value="Chromosome"/>
</dbReference>
<proteinExistence type="predicted"/>
<dbReference type="InterPro" id="IPR036884">
    <property type="entry name" value="2Fe-2S-bd_dom_sf"/>
</dbReference>
<keyword evidence="8" id="KW-1185">Reference proteome</keyword>
<evidence type="ECO:0000313" key="8">
    <source>
        <dbReference type="Proteomes" id="UP000000366"/>
    </source>
</evidence>
<dbReference type="Gene3D" id="3.10.20.30">
    <property type="match status" value="1"/>
</dbReference>
<dbReference type="PANTHER" id="PTHR44379:SF2">
    <property type="entry name" value="BLR6218 PROTEIN"/>
    <property type="match status" value="1"/>
</dbReference>
<keyword evidence="1" id="KW-0001">2Fe-2S</keyword>
<dbReference type="STRING" id="420662.Mpe_A3627"/>
<dbReference type="Gene3D" id="1.10.150.120">
    <property type="entry name" value="[2Fe-2S]-binding domain"/>
    <property type="match status" value="1"/>
</dbReference>
<reference evidence="7 8" key="1">
    <citation type="journal article" date="2007" name="J. Bacteriol.">
        <title>Whole-genome analysis of the methyl tert-butyl ether-degrading beta-proteobacterium Methylibium petroleiphilum PM1.</title>
        <authorList>
            <person name="Kane S.R."/>
            <person name="Chakicherla A.Y."/>
            <person name="Chain P.S.G."/>
            <person name="Schmidt R."/>
            <person name="Shin M.W."/>
            <person name="Legler T.C."/>
            <person name="Scow K.M."/>
            <person name="Larimer F.W."/>
            <person name="Lucas S.M."/>
            <person name="Richardson P.M."/>
            <person name="Hristova K.R."/>
        </authorList>
    </citation>
    <scope>NUCLEOTIDE SEQUENCE [LARGE SCALE GENOMIC DNA]</scope>
    <source>
        <strain evidence="8">ATCC BAA-1232 / LMG 22953 / PM1</strain>
    </source>
</reference>
<evidence type="ECO:0000256" key="5">
    <source>
        <dbReference type="ARBA" id="ARBA00023014"/>
    </source>
</evidence>
<dbReference type="PANTHER" id="PTHR44379">
    <property type="entry name" value="OXIDOREDUCTASE WITH IRON-SULFUR SUBUNIT"/>
    <property type="match status" value="1"/>
</dbReference>
<keyword evidence="2" id="KW-0479">Metal-binding</keyword>
<dbReference type="GO" id="GO:0047121">
    <property type="term" value="F:isoquinoline 1-oxidoreductase activity"/>
    <property type="evidence" value="ECO:0007669"/>
    <property type="project" value="UniProtKB-EC"/>
</dbReference>
<dbReference type="InterPro" id="IPR012675">
    <property type="entry name" value="Beta-grasp_dom_sf"/>
</dbReference>
<dbReference type="InterPro" id="IPR036010">
    <property type="entry name" value="2Fe-2S_ferredoxin-like_sf"/>
</dbReference>
<dbReference type="PROSITE" id="PS00197">
    <property type="entry name" value="2FE2S_FER_1"/>
    <property type="match status" value="1"/>
</dbReference>
<dbReference type="eggNOG" id="COG2080">
    <property type="taxonomic scope" value="Bacteria"/>
</dbReference>
<evidence type="ECO:0000256" key="2">
    <source>
        <dbReference type="ARBA" id="ARBA00022723"/>
    </source>
</evidence>
<name>A2SLZ1_METPP</name>
<organism evidence="7 8">
    <name type="scientific">Methylibium petroleiphilum (strain ATCC BAA-1232 / LMG 22953 / PM1)</name>
    <dbReference type="NCBI Taxonomy" id="420662"/>
    <lineage>
        <taxon>Bacteria</taxon>
        <taxon>Pseudomonadati</taxon>
        <taxon>Pseudomonadota</taxon>
        <taxon>Betaproteobacteria</taxon>
        <taxon>Burkholderiales</taxon>
        <taxon>Sphaerotilaceae</taxon>
        <taxon>Methylibium</taxon>
    </lineage>
</organism>
<dbReference type="HOGENOM" id="CLU_052511_3_0_4"/>
<dbReference type="SUPFAM" id="SSF54292">
    <property type="entry name" value="2Fe-2S ferredoxin-like"/>
    <property type="match status" value="1"/>
</dbReference>
<dbReference type="EC" id="1.3.99.16" evidence="7"/>
<feature type="domain" description="2Fe-2S ferredoxin-type" evidence="6">
    <location>
        <begin position="1"/>
        <end position="78"/>
    </location>
</feature>
<keyword evidence="5" id="KW-0411">Iron-sulfur</keyword>
<evidence type="ECO:0000259" key="6">
    <source>
        <dbReference type="PROSITE" id="PS51085"/>
    </source>
</evidence>
<keyword evidence="4" id="KW-0408">Iron</keyword>
<sequence length="167" mass="17380">MDLLINGRFVPLPDEAVDPAMPLLWVLRDVLQLTGSKYGCGIGACGACTVRLDGVPARSCVTPLSAVGGRAVQTIEGLGGADRPHALQRAWVLHQVPQCGYCQSGLLMAAAALLERQPKPSDADIDAALTNLCRCGTYPRVRAAIHTAAAALAAPRAATPPPPKRAP</sequence>
<evidence type="ECO:0000256" key="3">
    <source>
        <dbReference type="ARBA" id="ARBA00023002"/>
    </source>
</evidence>
<dbReference type="Pfam" id="PF00111">
    <property type="entry name" value="Fer2"/>
    <property type="match status" value="1"/>
</dbReference>
<evidence type="ECO:0000313" key="7">
    <source>
        <dbReference type="EMBL" id="ABM96580.1"/>
    </source>
</evidence>
<evidence type="ECO:0000256" key="1">
    <source>
        <dbReference type="ARBA" id="ARBA00022714"/>
    </source>
</evidence>
<dbReference type="InterPro" id="IPR006058">
    <property type="entry name" value="2Fe2S_fd_BS"/>
</dbReference>
<dbReference type="Pfam" id="PF01799">
    <property type="entry name" value="Fer2_2"/>
    <property type="match status" value="1"/>
</dbReference>